<keyword evidence="1" id="KW-0732">Signal</keyword>
<dbReference type="AlphaFoldDB" id="A0A4R6YTS4"/>
<dbReference type="Proteomes" id="UP000295293">
    <property type="component" value="Unassembled WGS sequence"/>
</dbReference>
<keyword evidence="3" id="KW-1185">Reference proteome</keyword>
<dbReference type="Pfam" id="PF17263">
    <property type="entry name" value="DUF5329"/>
    <property type="match status" value="1"/>
</dbReference>
<protein>
    <recommendedName>
        <fullName evidence="4">DUF5329 domain-containing protein</fullName>
    </recommendedName>
</protein>
<reference evidence="2 3" key="1">
    <citation type="submission" date="2019-03" db="EMBL/GenBank/DDBJ databases">
        <title>Genomic Encyclopedia of Type Strains, Phase IV (KMG-IV): sequencing the most valuable type-strain genomes for metagenomic binning, comparative biology and taxonomic classification.</title>
        <authorList>
            <person name="Goeker M."/>
        </authorList>
    </citation>
    <scope>NUCLEOTIDE SEQUENCE [LARGE SCALE GENOMIC DNA]</scope>
    <source>
        <strain evidence="2 3">DSM 21667</strain>
    </source>
</reference>
<accession>A0A4R6YTS4</accession>
<sequence>MKTFLTSLLLGFLLVCGTSALAVRHDTEQKKIDYLITSIQALDGATFIRNGSEHTAVKAAEHLRRKLGNAGDRIQTAGQFIDELGTQSSMSGEKYRIRLKDGRVLESAQFLREKLAQYRPE</sequence>
<feature type="signal peptide" evidence="1">
    <location>
        <begin position="1"/>
        <end position="22"/>
    </location>
</feature>
<comment type="caution">
    <text evidence="2">The sequence shown here is derived from an EMBL/GenBank/DDBJ whole genome shotgun (WGS) entry which is preliminary data.</text>
</comment>
<name>A0A4R6YTS4_9GAMM</name>
<organism evidence="2 3">
    <name type="scientific">Tahibacter aquaticus</name>
    <dbReference type="NCBI Taxonomy" id="520092"/>
    <lineage>
        <taxon>Bacteria</taxon>
        <taxon>Pseudomonadati</taxon>
        <taxon>Pseudomonadota</taxon>
        <taxon>Gammaproteobacteria</taxon>
        <taxon>Lysobacterales</taxon>
        <taxon>Rhodanobacteraceae</taxon>
        <taxon>Tahibacter</taxon>
    </lineage>
</organism>
<proteinExistence type="predicted"/>
<feature type="chain" id="PRO_5020347953" description="DUF5329 domain-containing protein" evidence="1">
    <location>
        <begin position="23"/>
        <end position="121"/>
    </location>
</feature>
<dbReference type="InterPro" id="IPR035242">
    <property type="entry name" value="DUF5329"/>
</dbReference>
<evidence type="ECO:0000313" key="3">
    <source>
        <dbReference type="Proteomes" id="UP000295293"/>
    </source>
</evidence>
<gene>
    <name evidence="2" type="ORF">DFR29_110232</name>
</gene>
<evidence type="ECO:0000256" key="1">
    <source>
        <dbReference type="SAM" id="SignalP"/>
    </source>
</evidence>
<dbReference type="RefSeq" id="WP_133819818.1">
    <property type="nucleotide sequence ID" value="NZ_SNZH01000010.1"/>
</dbReference>
<evidence type="ECO:0000313" key="2">
    <source>
        <dbReference type="EMBL" id="TDR41748.1"/>
    </source>
</evidence>
<evidence type="ECO:0008006" key="4">
    <source>
        <dbReference type="Google" id="ProtNLM"/>
    </source>
</evidence>
<dbReference type="OrthoDB" id="344871at2"/>
<dbReference type="EMBL" id="SNZH01000010">
    <property type="protein sequence ID" value="TDR41748.1"/>
    <property type="molecule type" value="Genomic_DNA"/>
</dbReference>